<evidence type="ECO:0000313" key="4">
    <source>
        <dbReference type="Proteomes" id="UP000032233"/>
    </source>
</evidence>
<evidence type="ECO:0000256" key="2">
    <source>
        <dbReference type="SAM" id="SignalP"/>
    </source>
</evidence>
<accession>A0A0D2JFF2</accession>
<name>A0A0D2JFF2_9BACT</name>
<proteinExistence type="predicted"/>
<feature type="compositionally biased region" description="Basic and acidic residues" evidence="1">
    <location>
        <begin position="176"/>
        <end position="188"/>
    </location>
</feature>
<organism evidence="3 4">
    <name type="scientific">Dethiosulfatarculus sandiegensis</name>
    <dbReference type="NCBI Taxonomy" id="1429043"/>
    <lineage>
        <taxon>Bacteria</taxon>
        <taxon>Pseudomonadati</taxon>
        <taxon>Thermodesulfobacteriota</taxon>
        <taxon>Desulfarculia</taxon>
        <taxon>Desulfarculales</taxon>
        <taxon>Desulfarculaceae</taxon>
        <taxon>Dethiosulfatarculus</taxon>
    </lineage>
</organism>
<keyword evidence="2" id="KW-0732">Signal</keyword>
<dbReference type="InParanoid" id="A0A0D2JFF2"/>
<feature type="signal peptide" evidence="2">
    <location>
        <begin position="1"/>
        <end position="28"/>
    </location>
</feature>
<dbReference type="Proteomes" id="UP000032233">
    <property type="component" value="Unassembled WGS sequence"/>
</dbReference>
<keyword evidence="4" id="KW-1185">Reference proteome</keyword>
<protein>
    <submittedName>
        <fullName evidence="3">Uncharacterized protein</fullName>
    </submittedName>
</protein>
<gene>
    <name evidence="3" type="ORF">X474_09970</name>
</gene>
<dbReference type="RefSeq" id="WP_044348218.1">
    <property type="nucleotide sequence ID" value="NZ_AZAC01000011.1"/>
</dbReference>
<dbReference type="EMBL" id="AZAC01000011">
    <property type="protein sequence ID" value="KIX14441.1"/>
    <property type="molecule type" value="Genomic_DNA"/>
</dbReference>
<reference evidence="3 4" key="1">
    <citation type="submission" date="2013-11" db="EMBL/GenBank/DDBJ databases">
        <title>Metagenomic analysis of a methanogenic consortium involved in long chain n-alkane degradation.</title>
        <authorList>
            <person name="Davidova I.A."/>
            <person name="Callaghan A.V."/>
            <person name="Wawrik B."/>
            <person name="Pruitt S."/>
            <person name="Marks C."/>
            <person name="Duncan K.E."/>
            <person name="Suflita J.M."/>
        </authorList>
    </citation>
    <scope>NUCLEOTIDE SEQUENCE [LARGE SCALE GENOMIC DNA]</scope>
    <source>
        <strain evidence="3 4">SPR</strain>
    </source>
</reference>
<evidence type="ECO:0000313" key="3">
    <source>
        <dbReference type="EMBL" id="KIX14441.1"/>
    </source>
</evidence>
<evidence type="ECO:0000256" key="1">
    <source>
        <dbReference type="SAM" id="MobiDB-lite"/>
    </source>
</evidence>
<comment type="caution">
    <text evidence="3">The sequence shown here is derived from an EMBL/GenBank/DDBJ whole genome shotgun (WGS) entry which is preliminary data.</text>
</comment>
<dbReference type="AlphaFoldDB" id="A0A0D2JFF2"/>
<sequence length="195" mass="21733">MKTTLTNHGILKTLACLFLAFGLCLIHAQNLTAGPPKQATIPGLNSEVAGLLFFQSTKGYPPKNKRQYKAIFDKSKAHYINWELALHHRSPPQAGSFRIEWTILHAPSKSLARLWTTPRLEPGWMDSTHCHGFGWEQPGKWAVGEYKVELFVKGVKIASGEFEVEDLSSKGQLQEKGQDTGPIRKEDIPADLGEL</sequence>
<feature type="chain" id="PRO_5002245322" evidence="2">
    <location>
        <begin position="29"/>
        <end position="195"/>
    </location>
</feature>
<dbReference type="STRING" id="1429043.X474_09970"/>
<feature type="region of interest" description="Disordered" evidence="1">
    <location>
        <begin position="166"/>
        <end position="195"/>
    </location>
</feature>